<dbReference type="AlphaFoldDB" id="A0A3N0AI24"/>
<dbReference type="RefSeq" id="WP_123197302.1">
    <property type="nucleotide sequence ID" value="NZ_QICB01000001.1"/>
</dbReference>
<comment type="caution">
    <text evidence="2">The sequence shown here is derived from an EMBL/GenBank/DDBJ whole genome shotgun (WGS) entry which is preliminary data.</text>
</comment>
<organism evidence="2 3">
    <name type="scientific">Slackia faecicanis</name>
    <dbReference type="NCBI Taxonomy" id="255723"/>
    <lineage>
        <taxon>Bacteria</taxon>
        <taxon>Bacillati</taxon>
        <taxon>Actinomycetota</taxon>
        <taxon>Coriobacteriia</taxon>
        <taxon>Eggerthellales</taxon>
        <taxon>Eggerthellaceae</taxon>
        <taxon>Slackia</taxon>
    </lineage>
</organism>
<dbReference type="InterPro" id="IPR045739">
    <property type="entry name" value="ACT_dom_pair"/>
</dbReference>
<evidence type="ECO:0000313" key="2">
    <source>
        <dbReference type="EMBL" id="RNL21460.1"/>
    </source>
</evidence>
<evidence type="ECO:0000259" key="1">
    <source>
        <dbReference type="Pfam" id="PF19571"/>
    </source>
</evidence>
<dbReference type="Proteomes" id="UP000267368">
    <property type="component" value="Unassembled WGS sequence"/>
</dbReference>
<reference evidence="3" key="1">
    <citation type="submission" date="2018-05" db="EMBL/GenBank/DDBJ databases">
        <title>Genome Sequencing of selected type strains of the family Eggerthellaceae.</title>
        <authorList>
            <person name="Danylec N."/>
            <person name="Stoll D.A."/>
            <person name="Doetsch A."/>
            <person name="Huch M."/>
        </authorList>
    </citation>
    <scope>NUCLEOTIDE SEQUENCE [LARGE SCALE GENOMIC DNA]</scope>
    <source>
        <strain evidence="3">DSM 17537</strain>
    </source>
</reference>
<dbReference type="EMBL" id="QICB01000001">
    <property type="protein sequence ID" value="RNL21460.1"/>
    <property type="molecule type" value="Genomic_DNA"/>
</dbReference>
<dbReference type="PANTHER" id="PTHR40099:SF1">
    <property type="entry name" value="ACETOLACTATE SYNTHASE, SMALL SUBUNIT"/>
    <property type="match status" value="1"/>
</dbReference>
<gene>
    <name evidence="2" type="ORF">DMP07_01015</name>
</gene>
<dbReference type="SUPFAM" id="SSF55021">
    <property type="entry name" value="ACT-like"/>
    <property type="match status" value="2"/>
</dbReference>
<accession>A0A3N0AI24</accession>
<feature type="domain" description="ACT" evidence="1">
    <location>
        <begin position="2"/>
        <end position="114"/>
    </location>
</feature>
<proteinExistence type="predicted"/>
<dbReference type="Gene3D" id="3.30.2130.10">
    <property type="entry name" value="VC0802-like"/>
    <property type="match status" value="1"/>
</dbReference>
<name>A0A3N0AI24_9ACTN</name>
<dbReference type="PANTHER" id="PTHR40099">
    <property type="entry name" value="ACETOLACTATE SYNTHASE, SMALL SUBUNIT"/>
    <property type="match status" value="1"/>
</dbReference>
<dbReference type="OrthoDB" id="9790662at2"/>
<keyword evidence="3" id="KW-1185">Reference proteome</keyword>
<dbReference type="Pfam" id="PF19571">
    <property type="entry name" value="ACT_8"/>
    <property type="match status" value="1"/>
</dbReference>
<dbReference type="InterPro" id="IPR045865">
    <property type="entry name" value="ACT-like_dom_sf"/>
</dbReference>
<protein>
    <submittedName>
        <fullName evidence="2">Amino acid-binding protein</fullName>
    </submittedName>
</protein>
<sequence length="142" mass="15780">MIEQLTVLLQNEKGRLSQLCRDMADADINMHDLFVADTSDFGIVRIFCDTPRRAAAMLEERGYRARVVDVLAVRVPNVAGGLATLLEAIEDEECNIEYGYCFSRGEQTAIDVLKVGDASIESKLSEAGFDIVEAQEVYELDE</sequence>
<evidence type="ECO:0000313" key="3">
    <source>
        <dbReference type="Proteomes" id="UP000267368"/>
    </source>
</evidence>